<accession>A0ABQ5P0Y3</accession>
<feature type="compositionally biased region" description="Polar residues" evidence="1">
    <location>
        <begin position="141"/>
        <end position="151"/>
    </location>
</feature>
<evidence type="ECO:0000256" key="1">
    <source>
        <dbReference type="SAM" id="MobiDB-lite"/>
    </source>
</evidence>
<evidence type="ECO:0000313" key="2">
    <source>
        <dbReference type="EMBL" id="GLF96174.1"/>
    </source>
</evidence>
<dbReference type="InterPro" id="IPR052036">
    <property type="entry name" value="Hydrolase/PRTase-associated"/>
</dbReference>
<dbReference type="SUPFAM" id="SSF159501">
    <property type="entry name" value="EreA/ChaN-like"/>
    <property type="match status" value="1"/>
</dbReference>
<reference evidence="2 3" key="1">
    <citation type="submission" date="2022-10" db="EMBL/GenBank/DDBJ databases">
        <title>Draft genome sequence of Streptomyces sp. YSPA8.</title>
        <authorList>
            <person name="Moriuchi R."/>
            <person name="Dohra H."/>
            <person name="Yamamura H."/>
            <person name="Kodani S."/>
        </authorList>
    </citation>
    <scope>NUCLEOTIDE SEQUENCE [LARGE SCALE GENOMIC DNA]</scope>
    <source>
        <strain evidence="2 3">YSPA8</strain>
    </source>
</reference>
<protein>
    <submittedName>
        <fullName evidence="2">Uncharacterized protein</fullName>
    </submittedName>
</protein>
<dbReference type="Gene3D" id="3.40.1660.10">
    <property type="entry name" value="EreA-like (biosynthetic domain)"/>
    <property type="match status" value="1"/>
</dbReference>
<dbReference type="Proteomes" id="UP001291653">
    <property type="component" value="Unassembled WGS sequence"/>
</dbReference>
<evidence type="ECO:0000313" key="3">
    <source>
        <dbReference type="Proteomes" id="UP001291653"/>
    </source>
</evidence>
<name>A0ABQ5P0Y3_9ACTN</name>
<dbReference type="RefSeq" id="WP_323448213.1">
    <property type="nucleotide sequence ID" value="NZ_BSBI01000007.1"/>
</dbReference>
<dbReference type="Gene3D" id="3.30.1870.10">
    <property type="entry name" value="EreA-like, domain 2"/>
    <property type="match status" value="1"/>
</dbReference>
<dbReference type="PANTHER" id="PTHR31299:SF0">
    <property type="entry name" value="ESTERASE, PUTATIVE (AFU_ORTHOLOGUE AFUA_1G05850)-RELATED"/>
    <property type="match status" value="1"/>
</dbReference>
<sequence>MNDAVSRWIEQRAHVLAAVAPGAPATDPEPLLPIVGGAAVAALGTSIRHSRELSALSHRTVRILVEKAGFRTVLLEGDDPVQTGLDRFIRTGEGDPRTWLTAARPFWRYAGILALVHWMPAWNAVTFANTSGTVVSRRARASTTGHRTSASPPRRRSGPLPEPALSGSLKQE</sequence>
<feature type="region of interest" description="Disordered" evidence="1">
    <location>
        <begin position="135"/>
        <end position="172"/>
    </location>
</feature>
<dbReference type="PANTHER" id="PTHR31299">
    <property type="entry name" value="ESTERASE, PUTATIVE (AFU_ORTHOLOGUE AFUA_1G05850)-RELATED"/>
    <property type="match status" value="1"/>
</dbReference>
<keyword evidence="3" id="KW-1185">Reference proteome</keyword>
<dbReference type="Pfam" id="PF05139">
    <property type="entry name" value="Erythro_esteras"/>
    <property type="match status" value="1"/>
</dbReference>
<organism evidence="2 3">
    <name type="scientific">Streptomyces yaizuensis</name>
    <dbReference type="NCBI Taxonomy" id="2989713"/>
    <lineage>
        <taxon>Bacteria</taxon>
        <taxon>Bacillati</taxon>
        <taxon>Actinomycetota</taxon>
        <taxon>Actinomycetes</taxon>
        <taxon>Kitasatosporales</taxon>
        <taxon>Streptomycetaceae</taxon>
        <taxon>Streptomyces</taxon>
    </lineage>
</organism>
<dbReference type="InterPro" id="IPR007815">
    <property type="entry name" value="Emycin_Estase"/>
</dbReference>
<comment type="caution">
    <text evidence="2">The sequence shown here is derived from an EMBL/GenBank/DDBJ whole genome shotgun (WGS) entry which is preliminary data.</text>
</comment>
<gene>
    <name evidence="2" type="ORF">SYYSPA8_17775</name>
</gene>
<proteinExistence type="predicted"/>
<dbReference type="EMBL" id="BSBI01000007">
    <property type="protein sequence ID" value="GLF96174.1"/>
    <property type="molecule type" value="Genomic_DNA"/>
</dbReference>